<dbReference type="KEGG" id="vg:26635401"/>
<dbReference type="RefSeq" id="YP_009209059.1">
    <property type="nucleotide sequence ID" value="NC_028914.1"/>
</dbReference>
<dbReference type="Proteomes" id="UP000031723">
    <property type="component" value="Segment"/>
</dbReference>
<organism evidence="1 2">
    <name type="scientific">Mycobacterium phage Sheen</name>
    <dbReference type="NCBI Taxonomy" id="1589274"/>
    <lineage>
        <taxon>Viruses</taxon>
        <taxon>Duplodnaviria</taxon>
        <taxon>Heunggongvirae</taxon>
        <taxon>Uroviricota</taxon>
        <taxon>Caudoviricetes</taxon>
        <taxon>Sheenvirus</taxon>
        <taxon>Sheenvirus Sheen</taxon>
    </lineage>
</organism>
<sequence>MAVTLYYGKRAMADLIAHKPGVADAIWDEAKERDRIAAGILAQVRASTPHHKIFGPDHLTKTDASRAYPDAFFSLIAPNPKAIEFGHSPSGVFAGTDTKAPEGLYILYRAAGLA</sequence>
<protein>
    <recommendedName>
        <fullName evidence="3">Head-to-tail connector protein</fullName>
    </recommendedName>
</protein>
<evidence type="ECO:0008006" key="3">
    <source>
        <dbReference type="Google" id="ProtNLM"/>
    </source>
</evidence>
<evidence type="ECO:0000313" key="1">
    <source>
        <dbReference type="EMBL" id="AJD82440.1"/>
    </source>
</evidence>
<reference evidence="1 2" key="1">
    <citation type="submission" date="2014-12" db="EMBL/GenBank/DDBJ databases">
        <authorList>
            <person name="Cote D."/>
            <person name="Daigle Z."/>
            <person name="Borges K.M."/>
            <person name="Adams S.D."/>
            <person name="Alvey R.M."/>
            <person name="Barekzi N."/>
            <person name="Beal Z.N."/>
            <person name="Briggs L.A."/>
            <person name="Brown T."/>
            <person name="Coomans R.J."/>
            <person name="D'Elia T."/>
            <person name="Doss J.H."/>
            <person name="Ellsworth J.A."/>
            <person name="Ettinger W.F."/>
            <person name="Fox D.J."/>
            <person name="Gauthier D.T."/>
            <person name="Andriolo J.M."/>
            <person name="Grubb S."/>
            <person name="Gugssa A.H."/>
            <person name="Hauser C.R."/>
            <person name="Hull A.K."/>
            <person name="Jackson N."/>
            <person name="Kart M.U."/>
            <person name="Korey C.A."/>
            <person name="Makemson J."/>
            <person name="McKinney A.L."/>
            <person name="Nelson P.R."/>
            <person name="Newman R.H."/>
            <person name="Powell G."/>
            <person name="Rodriguez-Lanetty M."/>
            <person name="Royer D."/>
            <person name="Sabila M.H."/>
            <person name="Sadana R."/>
            <person name="Saha S."/>
            <person name="Sangster N."/>
            <person name="Slowan-Pomeroy T."/>
            <person name="Urbinati C.R."/>
            <person name="Ward R.E."/>
            <person name="Warner M."/>
            <person name="Williamson B."/>
            <person name="Biederman B."/>
            <person name="Cresawn S.G."/>
            <person name="Bowman C.A."/>
            <person name="Russell D.A."/>
            <person name="Pope W.H."/>
            <person name="Jacobs-Sera D."/>
            <person name="Hendrix R.W."/>
            <person name="Hatfull G.H."/>
        </authorList>
    </citation>
    <scope>NUCLEOTIDE SEQUENCE [LARGE SCALE GENOMIC DNA]</scope>
</reference>
<name>A0A0B5A449_9CAUD</name>
<accession>A0A0B5A449</accession>
<evidence type="ECO:0000313" key="2">
    <source>
        <dbReference type="Proteomes" id="UP000031723"/>
    </source>
</evidence>
<keyword evidence="2" id="KW-1185">Reference proteome</keyword>
<proteinExistence type="predicted"/>
<dbReference type="EMBL" id="KP273225">
    <property type="protein sequence ID" value="AJD82440.1"/>
    <property type="molecule type" value="Genomic_DNA"/>
</dbReference>
<gene>
    <name evidence="1" type="primary">22</name>
    <name evidence="1" type="ORF">SHEEN_22</name>
</gene>
<dbReference type="GeneID" id="26635401"/>
<dbReference type="OrthoDB" id="14428at10239"/>